<sequence>MNTTRPTPATSVTTSDYRPPDTSNTTKTPNISDGDSVITCPHCDRTFTSRIGLVGHLRIHRNETGKQVPGTPSCTHHTQINCPRMPHTFTHRMGLLGHMRLHENPR</sequence>
<feature type="domain" description="C2H2-type" evidence="3">
    <location>
        <begin position="38"/>
        <end position="65"/>
    </location>
</feature>
<dbReference type="Proteomes" id="UP000275846">
    <property type="component" value="Unassembled WGS sequence"/>
</dbReference>
<keyword evidence="1" id="KW-0863">Zinc-finger</keyword>
<protein>
    <submittedName>
        <fullName evidence="6">C2H2-type domain-containing protein</fullName>
    </submittedName>
</protein>
<organism evidence="6">
    <name type="scientific">Schistocephalus solidus</name>
    <name type="common">Tapeworm</name>
    <dbReference type="NCBI Taxonomy" id="70667"/>
    <lineage>
        <taxon>Eukaryota</taxon>
        <taxon>Metazoa</taxon>
        <taxon>Spiralia</taxon>
        <taxon>Lophotrochozoa</taxon>
        <taxon>Platyhelminthes</taxon>
        <taxon>Cestoda</taxon>
        <taxon>Eucestoda</taxon>
        <taxon>Diphyllobothriidea</taxon>
        <taxon>Diphyllobothriidae</taxon>
        <taxon>Schistocephalus</taxon>
    </lineage>
</organism>
<dbReference type="SUPFAM" id="SSF57667">
    <property type="entry name" value="beta-beta-alpha zinc fingers"/>
    <property type="match status" value="1"/>
</dbReference>
<evidence type="ECO:0000256" key="2">
    <source>
        <dbReference type="SAM" id="MobiDB-lite"/>
    </source>
</evidence>
<name>A0A183SEL7_SCHSO</name>
<feature type="region of interest" description="Disordered" evidence="2">
    <location>
        <begin position="1"/>
        <end position="35"/>
    </location>
</feature>
<dbReference type="AlphaFoldDB" id="A0A183SEL7"/>
<dbReference type="Gene3D" id="3.30.160.60">
    <property type="entry name" value="Classic Zinc Finger"/>
    <property type="match status" value="1"/>
</dbReference>
<evidence type="ECO:0000313" key="5">
    <source>
        <dbReference type="Proteomes" id="UP000275846"/>
    </source>
</evidence>
<feature type="compositionally biased region" description="Polar residues" evidence="2">
    <location>
        <begin position="21"/>
        <end position="33"/>
    </location>
</feature>
<dbReference type="PROSITE" id="PS50157">
    <property type="entry name" value="ZINC_FINGER_C2H2_2"/>
    <property type="match status" value="1"/>
</dbReference>
<evidence type="ECO:0000313" key="6">
    <source>
        <dbReference type="WBParaSite" id="SSLN_0000275201-mRNA-1"/>
    </source>
</evidence>
<evidence type="ECO:0000256" key="1">
    <source>
        <dbReference type="PROSITE-ProRule" id="PRU00042"/>
    </source>
</evidence>
<evidence type="ECO:0000313" key="4">
    <source>
        <dbReference type="EMBL" id="VDL89050.1"/>
    </source>
</evidence>
<accession>A0A183SEL7</accession>
<dbReference type="PROSITE" id="PS00028">
    <property type="entry name" value="ZINC_FINGER_C2H2_1"/>
    <property type="match status" value="1"/>
</dbReference>
<proteinExistence type="predicted"/>
<dbReference type="SMART" id="SM00355">
    <property type="entry name" value="ZnF_C2H2"/>
    <property type="match status" value="2"/>
</dbReference>
<reference evidence="6" key="1">
    <citation type="submission" date="2016-06" db="UniProtKB">
        <authorList>
            <consortium name="WormBaseParasite"/>
        </authorList>
    </citation>
    <scope>IDENTIFICATION</scope>
</reference>
<dbReference type="WBParaSite" id="SSLN_0000275201-mRNA-1">
    <property type="protein sequence ID" value="SSLN_0000275201-mRNA-1"/>
    <property type="gene ID" value="SSLN_0000275201"/>
</dbReference>
<keyword evidence="1" id="KW-0862">Zinc</keyword>
<dbReference type="EMBL" id="UYSU01032308">
    <property type="protein sequence ID" value="VDL89050.1"/>
    <property type="molecule type" value="Genomic_DNA"/>
</dbReference>
<feature type="compositionally biased region" description="Low complexity" evidence="2">
    <location>
        <begin position="1"/>
        <end position="15"/>
    </location>
</feature>
<keyword evidence="1" id="KW-0479">Metal-binding</keyword>
<evidence type="ECO:0000259" key="3">
    <source>
        <dbReference type="PROSITE" id="PS50157"/>
    </source>
</evidence>
<dbReference type="OrthoDB" id="428658at2759"/>
<dbReference type="InterPro" id="IPR036236">
    <property type="entry name" value="Znf_C2H2_sf"/>
</dbReference>
<keyword evidence="5" id="KW-1185">Reference proteome</keyword>
<dbReference type="GO" id="GO:0008270">
    <property type="term" value="F:zinc ion binding"/>
    <property type="evidence" value="ECO:0007669"/>
    <property type="project" value="UniProtKB-KW"/>
</dbReference>
<dbReference type="InterPro" id="IPR013087">
    <property type="entry name" value="Znf_C2H2_type"/>
</dbReference>
<gene>
    <name evidence="4" type="ORF">SSLN_LOCUS2665</name>
</gene>
<reference evidence="4 5" key="2">
    <citation type="submission" date="2018-11" db="EMBL/GenBank/DDBJ databases">
        <authorList>
            <consortium name="Pathogen Informatics"/>
        </authorList>
    </citation>
    <scope>NUCLEOTIDE SEQUENCE [LARGE SCALE GENOMIC DNA]</scope>
    <source>
        <strain evidence="4 5">NST_G2</strain>
    </source>
</reference>